<dbReference type="InterPro" id="IPR036097">
    <property type="entry name" value="HisK_dim/P_sf"/>
</dbReference>
<dbReference type="InterPro" id="IPR003660">
    <property type="entry name" value="HAMP_dom"/>
</dbReference>
<dbReference type="SMART" id="SM00388">
    <property type="entry name" value="HisKA"/>
    <property type="match status" value="1"/>
</dbReference>
<sequence length="511" mass="55423">MKDLRLQLIAILVLVALLPAIPAVWTAHSLFTQILDPVLEADLLEGARAGLDSTRDLLLEEMRGFGRKIHQCAAVDTLTEGALAALTERERASLKALAAEPDRSGRAADGADELQIRIPPQRITLGDRDLLVAQVVLPDRRTAWLSQPIPSDLSERAELLSNNIRWVEALRRERSPVLRSLLATFLLVYGGILLLVLVLGLVLASRNTRPLAVLGDGIKSVAGGALETTVPEIGGGEIRGLLSNFNNMVGRLRGQQAELLRLEKLSAWRQMARSLAHEIKNPLTPIQLAAQQMRDAYSGDDPEYISLVKEGVAIIEEEVAGLRNLVSAFSQFARLPDPLMSPVAIGDILSDIMSLYGPDRVSLTGQDEMRQKEAPEYFIQCDRDQMHRVLINLINNALHAQESLGVDEPIEIEVIPPEAPACRVGLRICDRGPGIPANLRQRIFEPDFTTKPDGMGLGLAIVEATIHAHAGSIAVSEREGGGSIFAITLPLGAVESDVESDGMTDGGMDET</sequence>
<keyword evidence="7" id="KW-0418">Kinase</keyword>
<evidence type="ECO:0000256" key="1">
    <source>
        <dbReference type="ARBA" id="ARBA00000085"/>
    </source>
</evidence>
<keyword evidence="6" id="KW-0547">Nucleotide-binding</keyword>
<dbReference type="PROSITE" id="PS50885">
    <property type="entry name" value="HAMP"/>
    <property type="match status" value="1"/>
</dbReference>
<dbReference type="PROSITE" id="PS50109">
    <property type="entry name" value="HIS_KIN"/>
    <property type="match status" value="1"/>
</dbReference>
<comment type="subcellular location">
    <subcellularLocation>
        <location evidence="2">Membrane</location>
    </subcellularLocation>
</comment>
<dbReference type="SUPFAM" id="SSF55874">
    <property type="entry name" value="ATPase domain of HSP90 chaperone/DNA topoisomerase II/histidine kinase"/>
    <property type="match status" value="1"/>
</dbReference>
<evidence type="ECO:0000313" key="14">
    <source>
        <dbReference type="Proteomes" id="UP000777784"/>
    </source>
</evidence>
<keyword evidence="8" id="KW-0067">ATP-binding</keyword>
<evidence type="ECO:0000256" key="5">
    <source>
        <dbReference type="ARBA" id="ARBA00022679"/>
    </source>
</evidence>
<evidence type="ECO:0000256" key="10">
    <source>
        <dbReference type="SAM" id="Phobius"/>
    </source>
</evidence>
<feature type="domain" description="HAMP" evidence="12">
    <location>
        <begin position="205"/>
        <end position="257"/>
    </location>
</feature>
<comment type="catalytic activity">
    <reaction evidence="1">
        <text>ATP + protein L-histidine = ADP + protein N-phospho-L-histidine.</text>
        <dbReference type="EC" id="2.7.13.3"/>
    </reaction>
</comment>
<keyword evidence="4" id="KW-0597">Phosphoprotein</keyword>
<keyword evidence="5" id="KW-0808">Transferase</keyword>
<dbReference type="CDD" id="cd06225">
    <property type="entry name" value="HAMP"/>
    <property type="match status" value="1"/>
</dbReference>
<evidence type="ECO:0000256" key="7">
    <source>
        <dbReference type="ARBA" id="ARBA00022777"/>
    </source>
</evidence>
<dbReference type="Gene3D" id="1.10.287.130">
    <property type="match status" value="1"/>
</dbReference>
<accession>A0A948RS07</accession>
<keyword evidence="10" id="KW-1133">Transmembrane helix</keyword>
<name>A0A948RS07_UNCEI</name>
<dbReference type="Pfam" id="PF00512">
    <property type="entry name" value="HisKA"/>
    <property type="match status" value="1"/>
</dbReference>
<organism evidence="13 14">
    <name type="scientific">Eiseniibacteriota bacterium</name>
    <dbReference type="NCBI Taxonomy" id="2212470"/>
    <lineage>
        <taxon>Bacteria</taxon>
        <taxon>Candidatus Eiseniibacteriota</taxon>
    </lineage>
</organism>
<evidence type="ECO:0000256" key="9">
    <source>
        <dbReference type="ARBA" id="ARBA00023012"/>
    </source>
</evidence>
<gene>
    <name evidence="13" type="ORF">KJ970_03235</name>
</gene>
<reference evidence="13" key="1">
    <citation type="submission" date="2021-05" db="EMBL/GenBank/DDBJ databases">
        <title>Energy efficiency and biological interactions define the core microbiome of deep oligotrophic groundwater.</title>
        <authorList>
            <person name="Mehrshad M."/>
            <person name="Lopez-Fernandez M."/>
            <person name="Bell E."/>
            <person name="Bernier-Latmani R."/>
            <person name="Bertilsson S."/>
            <person name="Dopson M."/>
        </authorList>
    </citation>
    <scope>NUCLEOTIDE SEQUENCE</scope>
    <source>
        <strain evidence="13">Modern_marine.mb.64</strain>
    </source>
</reference>
<dbReference type="EMBL" id="JAHJDP010000019">
    <property type="protein sequence ID" value="MBU2689915.1"/>
    <property type="molecule type" value="Genomic_DNA"/>
</dbReference>
<dbReference type="GO" id="GO:0005524">
    <property type="term" value="F:ATP binding"/>
    <property type="evidence" value="ECO:0007669"/>
    <property type="project" value="UniProtKB-KW"/>
</dbReference>
<dbReference type="AlphaFoldDB" id="A0A948RS07"/>
<dbReference type="Proteomes" id="UP000777784">
    <property type="component" value="Unassembled WGS sequence"/>
</dbReference>
<evidence type="ECO:0000256" key="2">
    <source>
        <dbReference type="ARBA" id="ARBA00004370"/>
    </source>
</evidence>
<dbReference type="SMART" id="SM00304">
    <property type="entry name" value="HAMP"/>
    <property type="match status" value="1"/>
</dbReference>
<dbReference type="InterPro" id="IPR003594">
    <property type="entry name" value="HATPase_dom"/>
</dbReference>
<dbReference type="InterPro" id="IPR003661">
    <property type="entry name" value="HisK_dim/P_dom"/>
</dbReference>
<dbReference type="PANTHER" id="PTHR43065">
    <property type="entry name" value="SENSOR HISTIDINE KINASE"/>
    <property type="match status" value="1"/>
</dbReference>
<evidence type="ECO:0000256" key="8">
    <source>
        <dbReference type="ARBA" id="ARBA00022840"/>
    </source>
</evidence>
<evidence type="ECO:0000256" key="6">
    <source>
        <dbReference type="ARBA" id="ARBA00022741"/>
    </source>
</evidence>
<keyword evidence="10" id="KW-0812">Transmembrane</keyword>
<dbReference type="Gene3D" id="6.10.340.10">
    <property type="match status" value="1"/>
</dbReference>
<dbReference type="PANTHER" id="PTHR43065:SF10">
    <property type="entry name" value="PEROXIDE STRESS-ACTIVATED HISTIDINE KINASE MAK3"/>
    <property type="match status" value="1"/>
</dbReference>
<dbReference type="InterPro" id="IPR004358">
    <property type="entry name" value="Sig_transdc_His_kin-like_C"/>
</dbReference>
<dbReference type="InterPro" id="IPR036890">
    <property type="entry name" value="HATPase_C_sf"/>
</dbReference>
<evidence type="ECO:0000256" key="4">
    <source>
        <dbReference type="ARBA" id="ARBA00022553"/>
    </source>
</evidence>
<feature type="transmembrane region" description="Helical" evidence="10">
    <location>
        <begin position="181"/>
        <end position="204"/>
    </location>
</feature>
<dbReference type="Gene3D" id="3.30.565.10">
    <property type="entry name" value="Histidine kinase-like ATPase, C-terminal domain"/>
    <property type="match status" value="1"/>
</dbReference>
<dbReference type="CDD" id="cd00082">
    <property type="entry name" value="HisKA"/>
    <property type="match status" value="1"/>
</dbReference>
<evidence type="ECO:0000259" key="12">
    <source>
        <dbReference type="PROSITE" id="PS50885"/>
    </source>
</evidence>
<dbReference type="PRINTS" id="PR00344">
    <property type="entry name" value="BCTRLSENSOR"/>
</dbReference>
<proteinExistence type="predicted"/>
<evidence type="ECO:0000259" key="11">
    <source>
        <dbReference type="PROSITE" id="PS50109"/>
    </source>
</evidence>
<dbReference type="InterPro" id="IPR005467">
    <property type="entry name" value="His_kinase_dom"/>
</dbReference>
<dbReference type="GO" id="GO:0016020">
    <property type="term" value="C:membrane"/>
    <property type="evidence" value="ECO:0007669"/>
    <property type="project" value="UniProtKB-SubCell"/>
</dbReference>
<dbReference type="EC" id="2.7.13.3" evidence="3"/>
<dbReference type="SUPFAM" id="SSF47384">
    <property type="entry name" value="Homodimeric domain of signal transducing histidine kinase"/>
    <property type="match status" value="1"/>
</dbReference>
<protein>
    <recommendedName>
        <fullName evidence="3">histidine kinase</fullName>
        <ecNumber evidence="3">2.7.13.3</ecNumber>
    </recommendedName>
</protein>
<evidence type="ECO:0000256" key="3">
    <source>
        <dbReference type="ARBA" id="ARBA00012438"/>
    </source>
</evidence>
<comment type="caution">
    <text evidence="13">The sequence shown here is derived from an EMBL/GenBank/DDBJ whole genome shotgun (WGS) entry which is preliminary data.</text>
</comment>
<dbReference type="Pfam" id="PF02518">
    <property type="entry name" value="HATPase_c"/>
    <property type="match status" value="1"/>
</dbReference>
<keyword evidence="9" id="KW-0902">Two-component regulatory system</keyword>
<dbReference type="SMART" id="SM00387">
    <property type="entry name" value="HATPase_c"/>
    <property type="match status" value="1"/>
</dbReference>
<evidence type="ECO:0000313" key="13">
    <source>
        <dbReference type="EMBL" id="MBU2689915.1"/>
    </source>
</evidence>
<dbReference type="SUPFAM" id="SSF158472">
    <property type="entry name" value="HAMP domain-like"/>
    <property type="match status" value="1"/>
</dbReference>
<keyword evidence="10" id="KW-0472">Membrane</keyword>
<feature type="domain" description="Histidine kinase" evidence="11">
    <location>
        <begin position="274"/>
        <end position="493"/>
    </location>
</feature>
<dbReference type="Pfam" id="PF00672">
    <property type="entry name" value="HAMP"/>
    <property type="match status" value="1"/>
</dbReference>
<dbReference type="GO" id="GO:0000155">
    <property type="term" value="F:phosphorelay sensor kinase activity"/>
    <property type="evidence" value="ECO:0007669"/>
    <property type="project" value="InterPro"/>
</dbReference>